<comment type="caution">
    <text evidence="1">The sequence shown here is derived from an EMBL/GenBank/DDBJ whole genome shotgun (WGS) entry which is preliminary data.</text>
</comment>
<dbReference type="RefSeq" id="WP_108961416.1">
    <property type="nucleotide sequence ID" value="NZ_BFAZ01000012.1"/>
</dbReference>
<dbReference type="EMBL" id="BFAZ01000012">
    <property type="protein sequence ID" value="GBF44445.1"/>
    <property type="molecule type" value="Genomic_DNA"/>
</dbReference>
<accession>A0A2P2DIL0</accession>
<organism evidence="1 2">
    <name type="scientific">Leptospira ellinghausenii</name>
    <dbReference type="NCBI Taxonomy" id="1917822"/>
    <lineage>
        <taxon>Bacteria</taxon>
        <taxon>Pseudomonadati</taxon>
        <taxon>Spirochaetota</taxon>
        <taxon>Spirochaetia</taxon>
        <taxon>Leptospirales</taxon>
        <taxon>Leptospiraceae</taxon>
        <taxon>Leptospira</taxon>
    </lineage>
</organism>
<keyword evidence="2" id="KW-1185">Reference proteome</keyword>
<protein>
    <submittedName>
        <fullName evidence="1">Uncharacterized protein</fullName>
    </submittedName>
</protein>
<proteinExistence type="predicted"/>
<sequence length="245" mass="27466">MYKKSCILGALIFLTGLAQCVTIKKMVGKVSGTSYLNLNETIEESMERPAIFEEDIYWHGKKVGKAKFLAAAKGFASLKDAFNAEKRKLTEIYETASFKAFPQTYNSISVPACNEKEKEREEKSMFYQGIAALDLNGKEKFTIGEISRPDGVSCSDCSTEDDKKKGISKQCANVKNTQFTIFYNFENNQVYLGEADESIKSLSAGLNYEESWSEKARDWIVWNGKPAIEMLKADTSPSMQQAPKK</sequence>
<gene>
    <name evidence="1" type="ORF">LPTSP2_37480</name>
</gene>
<evidence type="ECO:0000313" key="1">
    <source>
        <dbReference type="EMBL" id="GBF44445.1"/>
    </source>
</evidence>
<dbReference type="AlphaFoldDB" id="A0A2P2DIL0"/>
<reference evidence="2" key="1">
    <citation type="journal article" date="2019" name="Microbiol. Immunol.">
        <title>Molecular and phenotypic characterization of Leptospira johnsonii sp. nov., Leptospira ellinghausenii sp. nov. and Leptospira ryugenii sp. nov. isolated from soil and water in Japan.</title>
        <authorList>
            <person name="Masuzawa T."/>
            <person name="Saito M."/>
            <person name="Nakao R."/>
            <person name="Nikaido Y."/>
            <person name="Matsumoto M."/>
            <person name="Ogawa M."/>
            <person name="Yokoyama M."/>
            <person name="Hidaka Y."/>
            <person name="Tomita J."/>
            <person name="Sakakibara K."/>
            <person name="Suzuki K."/>
            <person name="Yasuda S."/>
            <person name="Sato H."/>
            <person name="Yamaguchi M."/>
            <person name="Yoshida S.I."/>
            <person name="Koizumi N."/>
            <person name="Kawamura Y."/>
        </authorList>
    </citation>
    <scope>NUCLEOTIDE SEQUENCE [LARGE SCALE GENOMIC DNA]</scope>
    <source>
        <strain evidence="2">E18</strain>
    </source>
</reference>
<evidence type="ECO:0000313" key="2">
    <source>
        <dbReference type="Proteomes" id="UP000245206"/>
    </source>
</evidence>
<name>A0A2P2DIL0_9LEPT</name>
<dbReference type="Proteomes" id="UP000245206">
    <property type="component" value="Unassembled WGS sequence"/>
</dbReference>